<dbReference type="OrthoDB" id="660065at2"/>
<dbReference type="Proteomes" id="UP000253319">
    <property type="component" value="Unassembled WGS sequence"/>
</dbReference>
<accession>A0A365P1D1</accession>
<dbReference type="PROSITE" id="PS51257">
    <property type="entry name" value="PROKAR_LIPOPROTEIN"/>
    <property type="match status" value="1"/>
</dbReference>
<proteinExistence type="predicted"/>
<reference evidence="1 2" key="1">
    <citation type="submission" date="2018-06" db="EMBL/GenBank/DDBJ databases">
        <title>Flavobacterium tibetense sp. nov., isolated from a wetland YonghuCo on Tibetan Plateau.</title>
        <authorList>
            <person name="Xing P."/>
            <person name="Phurbu D."/>
            <person name="Lu H."/>
        </authorList>
    </citation>
    <scope>NUCLEOTIDE SEQUENCE [LARGE SCALE GENOMIC DNA]</scope>
    <source>
        <strain evidence="1 2">YH5</strain>
    </source>
</reference>
<comment type="caution">
    <text evidence="1">The sequence shown here is derived from an EMBL/GenBank/DDBJ whole genome shotgun (WGS) entry which is preliminary data.</text>
</comment>
<gene>
    <name evidence="1" type="ORF">DPN68_07790</name>
</gene>
<dbReference type="EMBL" id="QLST01000008">
    <property type="protein sequence ID" value="RBA28323.1"/>
    <property type="molecule type" value="Genomic_DNA"/>
</dbReference>
<dbReference type="AlphaFoldDB" id="A0A365P1D1"/>
<name>A0A365P1D1_9FLAO</name>
<protein>
    <submittedName>
        <fullName evidence="1">Uncharacterized protein</fullName>
    </submittedName>
</protein>
<dbReference type="RefSeq" id="WP_113989088.1">
    <property type="nucleotide sequence ID" value="NZ_QLST01000008.1"/>
</dbReference>
<keyword evidence="2" id="KW-1185">Reference proteome</keyword>
<evidence type="ECO:0000313" key="1">
    <source>
        <dbReference type="EMBL" id="RBA28323.1"/>
    </source>
</evidence>
<evidence type="ECO:0000313" key="2">
    <source>
        <dbReference type="Proteomes" id="UP000253319"/>
    </source>
</evidence>
<sequence>MKIQVYKLLVLCIFFVSCSEGENECSYEANSPTLLVEGSNTTTINQPIDLTLTYEVISECGNFKSFTEQVTGNTTEIIVKARYVGCDCPQLLTNKTTTYTFNKSQVGTYVLKFRTFNNFIEHTIEVTN</sequence>
<organism evidence="1 2">
    <name type="scientific">Flavobacterium tibetense</name>
    <dbReference type="NCBI Taxonomy" id="2233533"/>
    <lineage>
        <taxon>Bacteria</taxon>
        <taxon>Pseudomonadati</taxon>
        <taxon>Bacteroidota</taxon>
        <taxon>Flavobacteriia</taxon>
        <taxon>Flavobacteriales</taxon>
        <taxon>Flavobacteriaceae</taxon>
        <taxon>Flavobacterium</taxon>
    </lineage>
</organism>